<dbReference type="InterPro" id="IPR027417">
    <property type="entry name" value="P-loop_NTPase"/>
</dbReference>
<dbReference type="RefSeq" id="WP_370483637.1">
    <property type="nucleotide sequence ID" value="NZ_JBEOQA010000002.1"/>
</dbReference>
<protein>
    <submittedName>
        <fullName evidence="2">SMC family ATPase</fullName>
    </submittedName>
</protein>
<gene>
    <name evidence="2" type="ORF">ABTW24_15830</name>
</gene>
<feature type="coiled-coil region" evidence="1">
    <location>
        <begin position="518"/>
        <end position="785"/>
    </location>
</feature>
<feature type="coiled-coil region" evidence="1">
    <location>
        <begin position="458"/>
        <end position="485"/>
    </location>
</feature>
<comment type="caution">
    <text evidence="2">The sequence shown here is derived from an EMBL/GenBank/DDBJ whole genome shotgun (WGS) entry which is preliminary data.</text>
</comment>
<dbReference type="Proteomes" id="UP001566204">
    <property type="component" value="Unassembled WGS sequence"/>
</dbReference>
<dbReference type="Gene3D" id="3.40.50.300">
    <property type="entry name" value="P-loop containing nucleotide triphosphate hydrolases"/>
    <property type="match status" value="2"/>
</dbReference>
<dbReference type="PANTHER" id="PTHR32114:SF2">
    <property type="entry name" value="ABC TRANSPORTER ABCH.3"/>
    <property type="match status" value="1"/>
</dbReference>
<feature type="coiled-coil region" evidence="1">
    <location>
        <begin position="211"/>
        <end position="262"/>
    </location>
</feature>
<dbReference type="EMBL" id="JBEOQB010000004">
    <property type="protein sequence ID" value="MEZ0453066.1"/>
    <property type="molecule type" value="Genomic_DNA"/>
</dbReference>
<name>A0ABV4HF04_9SPHI</name>
<keyword evidence="3" id="KW-1185">Reference proteome</keyword>
<evidence type="ECO:0000313" key="2">
    <source>
        <dbReference type="EMBL" id="MEZ0453066.1"/>
    </source>
</evidence>
<proteinExistence type="predicted"/>
<evidence type="ECO:0000313" key="3">
    <source>
        <dbReference type="Proteomes" id="UP001566204"/>
    </source>
</evidence>
<evidence type="ECO:0000256" key="1">
    <source>
        <dbReference type="SAM" id="Coils"/>
    </source>
</evidence>
<dbReference type="PANTHER" id="PTHR32114">
    <property type="entry name" value="ABC TRANSPORTER ABCH.3"/>
    <property type="match status" value="1"/>
</dbReference>
<reference evidence="2 3" key="1">
    <citation type="submission" date="2024-06" db="EMBL/GenBank/DDBJ databases">
        <title>Soil Sphingobacterium thalpophilum.</title>
        <authorList>
            <person name="Yang J."/>
            <person name="Li J."/>
        </authorList>
    </citation>
    <scope>NUCLEOTIDE SEQUENCE [LARGE SCALE GENOMIC DNA]</scope>
    <source>
        <strain evidence="2 3">22g91tb</strain>
    </source>
</reference>
<accession>A0ABV4HF04</accession>
<organism evidence="2 3">
    <name type="scientific">Sphingobacterium thalpophilum</name>
    <dbReference type="NCBI Taxonomy" id="259"/>
    <lineage>
        <taxon>Bacteria</taxon>
        <taxon>Pseudomonadati</taxon>
        <taxon>Bacteroidota</taxon>
        <taxon>Sphingobacteriia</taxon>
        <taxon>Sphingobacteriales</taxon>
        <taxon>Sphingobacteriaceae</taxon>
        <taxon>Sphingobacterium</taxon>
    </lineage>
</organism>
<dbReference type="SUPFAM" id="SSF52540">
    <property type="entry name" value="P-loop containing nucleoside triphosphate hydrolases"/>
    <property type="match status" value="2"/>
</dbReference>
<sequence length="1012" mass="116939">MIPLKLIVEGLYSYQQRQTIDFSELSEAGLFGIFGAVGSGKSSLLEAITYGLYGETERLNARDKRAYNMMNLKSNRSYIELDFVNFENRVFKVTREFKRNSRNFEDVKSPTVVLYEQIEGQWIPLESSNVQAVIGLSYENFKRTIIIPQGQFKEFIELGAKERTDMMKEIFQLHRFDLQDKVSLLYKNNQSELDQLNGQLLGFEGITDEHVQTTRARLQEEQQAFAAAEQQNKVIQEQYQTLKNLKEDFLELERIKDIFQELSTQRTAKEDLRKHVMRYEAAHATFFHLIKSKEKLDQENQEQYQQLQAATAKWKATQIQTQELSDRLAELRAQYDSLPQRRTSELDLELILQLLVFSDEIKTLKERAEKGRSFVREAKRAQLQWKSRIQETEAMLDQLKRSRPPVDELMAVGQWYTTQQNILQQEVELTQQYHELATSISVLREEQEALPINSEGLEADYQRALMELETKASKLQDEKAHLLLQQRLTQFASDLADGFPCPLCGSLDHPAVAIGDDITEELNENNRLTTEINALIKLKTEQKFQAGKLLFRLQALEEQSTEIQRKLQLVHNSKSDHLKQFIWPNYKGEDYAGYLAKKQQLAAIENQISNAEELLVKQQQNLADIEEKLEKYNKKLSEFEVDEAKKQAQISQNLDNLKLLSWSDYRSREQATVKNEYEQLKASNLRLEQDYTALSNRLNAVNSELAAQNSRMLALSDQLTKINDERQQLANNIQLLLQSSAFESIEEIKALLAEELPVQKIRAELEQFQIQVETTRAQISQLEKKLADQVYDDDLFQRQQTAAGEALQQLKLLTEQVARSGQELLQLEAALEKKKVLLQQQAKLSLRNDNLKQLFNLFKGAGFVQYVSSIYLRQLCDHANIRFHRMTRNQLSLQINDNNDFEIIDYLNEGKSRSVKTLSGGQAFQVSLSLALALAESVQSNTRASKNFFFIDEGFGTQDIASVNIVFETLLELRRENRIVGIISHVEELKERIPISLSIEKDEEHGSQIYIN</sequence>
<keyword evidence="1" id="KW-0175">Coiled coil</keyword>